<evidence type="ECO:0000256" key="1">
    <source>
        <dbReference type="SAM" id="MobiDB-lite"/>
    </source>
</evidence>
<dbReference type="Gene3D" id="3.40.50.720">
    <property type="entry name" value="NAD(P)-binding Rossmann-like Domain"/>
    <property type="match status" value="1"/>
</dbReference>
<protein>
    <recommendedName>
        <fullName evidence="4">Zinc-binding dehydrogenase</fullName>
    </recommendedName>
</protein>
<dbReference type="EMBL" id="JAIQZJ010000014">
    <property type="protein sequence ID" value="MBZ5740462.1"/>
    <property type="molecule type" value="Genomic_DNA"/>
</dbReference>
<gene>
    <name evidence="2" type="ORF">K8U61_19970</name>
</gene>
<dbReference type="RefSeq" id="WP_224124822.1">
    <property type="nucleotide sequence ID" value="NZ_JAIQZJ010000014.1"/>
</dbReference>
<keyword evidence="3" id="KW-1185">Reference proteome</keyword>
<name>A0ABS7UI47_9ACTN</name>
<sequence length="127" mass="13284">MVEASSKGPGLRAALRALAPGGVCTGTGYYLGTNTALPVMDMYATCATLTVGVSHVRPILPDVLDFVARTGFPAEKVTTTLADWEDAPEAYLARTTKLVLRRDPLPPSSGGTARRSTAPGMQKAPHS</sequence>
<dbReference type="Proteomes" id="UP000780875">
    <property type="component" value="Unassembled WGS sequence"/>
</dbReference>
<evidence type="ECO:0000313" key="3">
    <source>
        <dbReference type="Proteomes" id="UP000780875"/>
    </source>
</evidence>
<evidence type="ECO:0000313" key="2">
    <source>
        <dbReference type="EMBL" id="MBZ5740462.1"/>
    </source>
</evidence>
<accession>A0ABS7UI47</accession>
<dbReference type="Gene3D" id="3.90.180.10">
    <property type="entry name" value="Medium-chain alcohol dehydrogenases, catalytic domain"/>
    <property type="match status" value="1"/>
</dbReference>
<feature type="region of interest" description="Disordered" evidence="1">
    <location>
        <begin position="101"/>
        <end position="127"/>
    </location>
</feature>
<proteinExistence type="predicted"/>
<reference evidence="2 3" key="1">
    <citation type="submission" date="2021-09" db="EMBL/GenBank/DDBJ databases">
        <title>Whole genome sequence of Nocardioides sp. GBK3QG-3.</title>
        <authorList>
            <person name="Tuo L."/>
        </authorList>
    </citation>
    <scope>NUCLEOTIDE SEQUENCE [LARGE SCALE GENOMIC DNA]</scope>
    <source>
        <strain evidence="2 3">GBK3QG-3</strain>
    </source>
</reference>
<evidence type="ECO:0008006" key="4">
    <source>
        <dbReference type="Google" id="ProtNLM"/>
    </source>
</evidence>
<organism evidence="2 3">
    <name type="scientific">Nocardioides mangrovi</name>
    <dbReference type="NCBI Taxonomy" id="2874580"/>
    <lineage>
        <taxon>Bacteria</taxon>
        <taxon>Bacillati</taxon>
        <taxon>Actinomycetota</taxon>
        <taxon>Actinomycetes</taxon>
        <taxon>Propionibacteriales</taxon>
        <taxon>Nocardioidaceae</taxon>
        <taxon>Nocardioides</taxon>
    </lineage>
</organism>
<comment type="caution">
    <text evidence="2">The sequence shown here is derived from an EMBL/GenBank/DDBJ whole genome shotgun (WGS) entry which is preliminary data.</text>
</comment>